<protein>
    <submittedName>
        <fullName evidence="3">Uncharacterized protein</fullName>
    </submittedName>
</protein>
<evidence type="ECO:0000313" key="4">
    <source>
        <dbReference type="Proteomes" id="UP000054845"/>
    </source>
</evidence>
<evidence type="ECO:0000256" key="1">
    <source>
        <dbReference type="SAM" id="MobiDB-lite"/>
    </source>
</evidence>
<dbReference type="SUPFAM" id="SSF143744">
    <property type="entry name" value="GlcG-like"/>
    <property type="match status" value="1"/>
</dbReference>
<name>A0A0P1BRW3_9BASI</name>
<feature type="region of interest" description="Disordered" evidence="1">
    <location>
        <begin position="1"/>
        <end position="22"/>
    </location>
</feature>
<dbReference type="Proteomes" id="UP000054845">
    <property type="component" value="Unassembled WGS sequence"/>
</dbReference>
<feature type="transmembrane region" description="Helical" evidence="2">
    <location>
        <begin position="84"/>
        <end position="103"/>
    </location>
</feature>
<dbReference type="InterPro" id="IPR010371">
    <property type="entry name" value="YBR137W-like"/>
</dbReference>
<dbReference type="PANTHER" id="PTHR28255:SF1">
    <property type="entry name" value="UPF0303 PROTEIN YBR137W"/>
    <property type="match status" value="1"/>
</dbReference>
<reference evidence="3 4" key="1">
    <citation type="submission" date="2014-09" db="EMBL/GenBank/DDBJ databases">
        <authorList>
            <person name="Magalhaes I.L.F."/>
            <person name="Oliveira U."/>
            <person name="Santos F.R."/>
            <person name="Vidigal T.H.D.A."/>
            <person name="Brescovit A.D."/>
            <person name="Santos A.J."/>
        </authorList>
    </citation>
    <scope>NUCLEOTIDE SEQUENCE [LARGE SCALE GENOMIC DNA]</scope>
</reference>
<dbReference type="PANTHER" id="PTHR28255">
    <property type="match status" value="1"/>
</dbReference>
<keyword evidence="2" id="KW-0472">Membrane</keyword>
<dbReference type="EMBL" id="CCYA01000276">
    <property type="protein sequence ID" value="CEH19047.1"/>
    <property type="molecule type" value="Genomic_DNA"/>
</dbReference>
<organism evidence="3 4">
    <name type="scientific">Ceraceosorus bombacis</name>
    <dbReference type="NCBI Taxonomy" id="401625"/>
    <lineage>
        <taxon>Eukaryota</taxon>
        <taxon>Fungi</taxon>
        <taxon>Dikarya</taxon>
        <taxon>Basidiomycota</taxon>
        <taxon>Ustilaginomycotina</taxon>
        <taxon>Exobasidiomycetes</taxon>
        <taxon>Ceraceosorales</taxon>
        <taxon>Ceraceosoraceae</taxon>
        <taxon>Ceraceosorus</taxon>
    </lineage>
</organism>
<keyword evidence="2" id="KW-0812">Transmembrane</keyword>
<dbReference type="STRING" id="401625.A0A0P1BRW3"/>
<dbReference type="Pfam" id="PF03928">
    <property type="entry name" value="HbpS-like"/>
    <property type="match status" value="1"/>
</dbReference>
<dbReference type="GO" id="GO:0006620">
    <property type="term" value="P:post-translational protein targeting to endoplasmic reticulum membrane"/>
    <property type="evidence" value="ECO:0007669"/>
    <property type="project" value="TreeGrafter"/>
</dbReference>
<dbReference type="OrthoDB" id="2209940at2759"/>
<dbReference type="Gene3D" id="3.30.450.150">
    <property type="entry name" value="Haem-degrading domain"/>
    <property type="match status" value="1"/>
</dbReference>
<keyword evidence="2" id="KW-1133">Transmembrane helix</keyword>
<keyword evidence="4" id="KW-1185">Reference proteome</keyword>
<evidence type="ECO:0000256" key="2">
    <source>
        <dbReference type="SAM" id="Phobius"/>
    </source>
</evidence>
<sequence length="213" mass="23356">MQANSNNATSRPDATTHQTVALSSEKELDRLTQLNFEELKEEEEDDAYKLLELSSADAWSMGNTLRSSALALLSRRRDVTKPGLVFRIQLLSGLVLFQISLGAESSLRLMEMVEKKINVVRTYSHSSLAIGRKLLQQGRSIDSLGPEYAAHGGAFPIRVAGLEAPVAVVAVSGLDQETDHALAREAVREIAERQKAARAAKGREEMDLSKKQV</sequence>
<dbReference type="InterPro" id="IPR038084">
    <property type="entry name" value="PduO/GlcC-like_sf"/>
</dbReference>
<dbReference type="AlphaFoldDB" id="A0A0P1BRW3"/>
<accession>A0A0P1BRW3</accession>
<evidence type="ECO:0000313" key="3">
    <source>
        <dbReference type="EMBL" id="CEH19047.1"/>
    </source>
</evidence>
<dbReference type="GO" id="GO:0072380">
    <property type="term" value="C:TRC complex"/>
    <property type="evidence" value="ECO:0007669"/>
    <property type="project" value="TreeGrafter"/>
</dbReference>
<proteinExistence type="predicted"/>
<dbReference type="InterPro" id="IPR005624">
    <property type="entry name" value="PduO/GlcC-like"/>
</dbReference>